<dbReference type="InterPro" id="IPR006616">
    <property type="entry name" value="DM9_repeat"/>
</dbReference>
<organism evidence="1 2">
    <name type="scientific">Laodelphax striatellus</name>
    <name type="common">Small brown planthopper</name>
    <name type="synonym">Delphax striatella</name>
    <dbReference type="NCBI Taxonomy" id="195883"/>
    <lineage>
        <taxon>Eukaryota</taxon>
        <taxon>Metazoa</taxon>
        <taxon>Ecdysozoa</taxon>
        <taxon>Arthropoda</taxon>
        <taxon>Hexapoda</taxon>
        <taxon>Insecta</taxon>
        <taxon>Pterygota</taxon>
        <taxon>Neoptera</taxon>
        <taxon>Paraneoptera</taxon>
        <taxon>Hemiptera</taxon>
        <taxon>Auchenorrhyncha</taxon>
        <taxon>Fulgoroidea</taxon>
        <taxon>Delphacidae</taxon>
        <taxon>Criomorphinae</taxon>
        <taxon>Laodelphax</taxon>
    </lineage>
</organism>
<comment type="caution">
    <text evidence="1">The sequence shown here is derived from an EMBL/GenBank/DDBJ whole genome shotgun (WGS) entry which is preliminary data.</text>
</comment>
<proteinExistence type="predicted"/>
<gene>
    <name evidence="1" type="ORF">LSTR_LSTR003279</name>
</gene>
<dbReference type="STRING" id="195883.A0A482XTY3"/>
<evidence type="ECO:0000313" key="2">
    <source>
        <dbReference type="Proteomes" id="UP000291343"/>
    </source>
</evidence>
<protein>
    <submittedName>
        <fullName evidence="1">Uncharacterized protein</fullName>
    </submittedName>
</protein>
<dbReference type="SMART" id="SM00696">
    <property type="entry name" value="DM9"/>
    <property type="match status" value="2"/>
</dbReference>
<dbReference type="SMR" id="A0A482XTY3"/>
<dbReference type="InParanoid" id="A0A482XTY3"/>
<dbReference type="AlphaFoldDB" id="A0A482XTY3"/>
<evidence type="ECO:0000313" key="1">
    <source>
        <dbReference type="EMBL" id="RZF48899.1"/>
    </source>
</evidence>
<accession>A0A482XTY3</accession>
<dbReference type="PANTHER" id="PTHR31649">
    <property type="entry name" value="AGAP009604-PA"/>
    <property type="match status" value="1"/>
</dbReference>
<dbReference type="OrthoDB" id="1925699at2759"/>
<name>A0A482XTY3_LAOST</name>
<dbReference type="EMBL" id="QKKF02000897">
    <property type="protein sequence ID" value="RZF48899.1"/>
    <property type="molecule type" value="Genomic_DNA"/>
</dbReference>
<dbReference type="Proteomes" id="UP000291343">
    <property type="component" value="Unassembled WGS sequence"/>
</dbReference>
<sequence>MSGYGWRPPPHCTGTFMWVQGLQGSVPPNAVKVGQDKDGAPIFAGRAFHEGDLIPAKINPTHNAAYVAYAGQEIAKYEYEILCSAHIGWQTAGDGNVPPEAICVGQTQCGEKLYLGRTMHDGTLTPGKIQPSHNCLYISYGGEELRFTEYEVAVLL</sequence>
<dbReference type="Pfam" id="PF11901">
    <property type="entry name" value="DM9"/>
    <property type="match status" value="1"/>
</dbReference>
<dbReference type="PANTHER" id="PTHR31649:SF1">
    <property type="entry name" value="FARNESOIC ACID O-METHYL TRANSFERASE DOMAIN-CONTAINING PROTEIN"/>
    <property type="match status" value="1"/>
</dbReference>
<keyword evidence="2" id="KW-1185">Reference proteome</keyword>
<reference evidence="1 2" key="1">
    <citation type="journal article" date="2017" name="Gigascience">
        <title>Genome sequence of the small brown planthopper, Laodelphax striatellus.</title>
        <authorList>
            <person name="Zhu J."/>
            <person name="Jiang F."/>
            <person name="Wang X."/>
            <person name="Yang P."/>
            <person name="Bao Y."/>
            <person name="Zhao W."/>
            <person name="Wang W."/>
            <person name="Lu H."/>
            <person name="Wang Q."/>
            <person name="Cui N."/>
            <person name="Li J."/>
            <person name="Chen X."/>
            <person name="Luo L."/>
            <person name="Yu J."/>
            <person name="Kang L."/>
            <person name="Cui F."/>
        </authorList>
    </citation>
    <scope>NUCLEOTIDE SEQUENCE [LARGE SCALE GENOMIC DNA]</scope>
    <source>
        <strain evidence="1">Lst14</strain>
    </source>
</reference>